<feature type="transmembrane region" description="Helical" evidence="1">
    <location>
        <begin position="87"/>
        <end position="106"/>
    </location>
</feature>
<proteinExistence type="predicted"/>
<dbReference type="RefSeq" id="WP_037166860.1">
    <property type="nucleotide sequence ID" value="NZ_JOKI01000014.1"/>
</dbReference>
<keyword evidence="1" id="KW-0812">Transmembrane</keyword>
<name>A0A922NYE4_9HYPH</name>
<organism evidence="2 3">
    <name type="scientific">Pseudorhizobium pelagicum</name>
    <dbReference type="NCBI Taxonomy" id="1509405"/>
    <lineage>
        <taxon>Bacteria</taxon>
        <taxon>Pseudomonadati</taxon>
        <taxon>Pseudomonadota</taxon>
        <taxon>Alphaproteobacteria</taxon>
        <taxon>Hyphomicrobiales</taxon>
        <taxon>Rhizobiaceae</taxon>
        <taxon>Rhizobium/Agrobacterium group</taxon>
        <taxon>Pseudorhizobium</taxon>
    </lineage>
</organism>
<keyword evidence="1" id="KW-1133">Transmembrane helix</keyword>
<reference evidence="2 3" key="1">
    <citation type="submission" date="2014-06" db="EMBL/GenBank/DDBJ databases">
        <title>Rhizobium pelagicum/R2-400B4.</title>
        <authorList>
            <person name="Kimes N.E."/>
            <person name="Lopez-Perez M."/>
        </authorList>
    </citation>
    <scope>NUCLEOTIDE SEQUENCE [LARGE SCALE GENOMIC DNA]</scope>
    <source>
        <strain evidence="2 3">R2-400B4</strain>
    </source>
</reference>
<comment type="caution">
    <text evidence="2">The sequence shown here is derived from an EMBL/GenBank/DDBJ whole genome shotgun (WGS) entry which is preliminary data.</text>
</comment>
<dbReference type="EMBL" id="JOKJ01000011">
    <property type="protein sequence ID" value="KEQ07863.1"/>
    <property type="molecule type" value="Genomic_DNA"/>
</dbReference>
<evidence type="ECO:0000313" key="3">
    <source>
        <dbReference type="Proteomes" id="UP000052167"/>
    </source>
</evidence>
<evidence type="ECO:0000256" key="1">
    <source>
        <dbReference type="SAM" id="Phobius"/>
    </source>
</evidence>
<keyword evidence="3" id="KW-1185">Reference proteome</keyword>
<keyword evidence="1" id="KW-0472">Membrane</keyword>
<sequence>MIVPDTLAAAARFPLGPRVPAVGAAATGISKEAPGTNAGNRCFHAITTETRVNGMLRLHQICFCALAFISLQLAIATGLRVGGWTGFWMAATSIILLFLLVVDELYGIDLKEVMYSQPQEKRRRRDRDHR</sequence>
<gene>
    <name evidence="2" type="ORF">GV68_03485</name>
</gene>
<accession>A0A922NYE4</accession>
<dbReference type="AlphaFoldDB" id="A0A922NYE4"/>
<dbReference type="Proteomes" id="UP000052167">
    <property type="component" value="Unassembled WGS sequence"/>
</dbReference>
<feature type="transmembrane region" description="Helical" evidence="1">
    <location>
        <begin position="61"/>
        <end position="81"/>
    </location>
</feature>
<evidence type="ECO:0000313" key="2">
    <source>
        <dbReference type="EMBL" id="KEQ07863.1"/>
    </source>
</evidence>
<protein>
    <submittedName>
        <fullName evidence="2">Uncharacterized protein</fullName>
    </submittedName>
</protein>